<feature type="domain" description="GTP-eEF1A C-terminal" evidence="7">
    <location>
        <begin position="185"/>
        <end position="278"/>
    </location>
</feature>
<dbReference type="STRING" id="59463.ENSMLUP00000017551"/>
<dbReference type="HOGENOM" id="CLU_007265_3_5_1"/>
<keyword evidence="9" id="KW-1185">Reference proteome</keyword>
<dbReference type="GO" id="GO:0003924">
    <property type="term" value="F:GTPase activity"/>
    <property type="evidence" value="ECO:0007669"/>
    <property type="project" value="InterPro"/>
</dbReference>
<evidence type="ECO:0000256" key="3">
    <source>
        <dbReference type="ARBA" id="ARBA00022768"/>
    </source>
</evidence>
<protein>
    <submittedName>
        <fullName evidence="8">Uncharacterized protein</fullName>
    </submittedName>
</protein>
<dbReference type="PANTHER" id="PTHR44830">
    <property type="entry name" value="ELONGATION FACTOR 1 ALPHA"/>
    <property type="match status" value="1"/>
</dbReference>
<dbReference type="Proteomes" id="UP000001074">
    <property type="component" value="Unassembled WGS sequence"/>
</dbReference>
<sequence length="303" mass="32779">ECHEHALLAFTLDVKQLIVGVNKMDSTEPPHSQREEEIVKDVSTCIKEIGYNFDTGAFIAVSGWNGNNMLELWFKGKSPIKIGNASGTMLLESQDCFLPLSRPSDMPLHDVHKIGGTGTVPMGQMHGGHLSFSVTTEVKSAEMHYEALREAFPVDNLDFVSVKGIHHDNVAGDSKNDPPMEAAGFTAHVIILNHPGQINARCAPVLACLTAHIAKFAELKKIDHYSAKKLEDGLKFLKSSDSAIVGMVSGKPMCVESFSDYPPLDHFAVCDMRQAVGVIKAVDKKAAGAGKVTKSAQKAQKAE</sequence>
<evidence type="ECO:0000256" key="5">
    <source>
        <dbReference type="ARBA" id="ARBA00023134"/>
    </source>
</evidence>
<evidence type="ECO:0000256" key="1">
    <source>
        <dbReference type="ARBA" id="ARBA00007249"/>
    </source>
</evidence>
<evidence type="ECO:0000313" key="8">
    <source>
        <dbReference type="Ensembl" id="ENSMLUP00000017551.1"/>
    </source>
</evidence>
<proteinExistence type="inferred from homology"/>
<dbReference type="InParanoid" id="G1Q1G8"/>
<evidence type="ECO:0000259" key="6">
    <source>
        <dbReference type="Pfam" id="PF00009"/>
    </source>
</evidence>
<dbReference type="eggNOG" id="KOG0052">
    <property type="taxonomic scope" value="Eukaryota"/>
</dbReference>
<evidence type="ECO:0000256" key="4">
    <source>
        <dbReference type="ARBA" id="ARBA00022917"/>
    </source>
</evidence>
<dbReference type="PANTHER" id="PTHR44830:SF1">
    <property type="entry name" value="TR-TYPE G DOMAIN-CONTAINING PROTEIN"/>
    <property type="match status" value="1"/>
</dbReference>
<evidence type="ECO:0000313" key="9">
    <source>
        <dbReference type="Proteomes" id="UP000001074"/>
    </source>
</evidence>
<dbReference type="GeneTree" id="ENSGT00940000163697"/>
<dbReference type="InterPro" id="IPR054696">
    <property type="entry name" value="GTP-eEF1A_C"/>
</dbReference>
<dbReference type="InterPro" id="IPR027417">
    <property type="entry name" value="P-loop_NTPase"/>
</dbReference>
<keyword evidence="2" id="KW-0547">Nucleotide-binding</keyword>
<dbReference type="AlphaFoldDB" id="G1Q1G8"/>
<dbReference type="Gene3D" id="3.40.50.300">
    <property type="entry name" value="P-loop containing nucleotide triphosphate hydrolases"/>
    <property type="match status" value="1"/>
</dbReference>
<dbReference type="SUPFAM" id="SSF50447">
    <property type="entry name" value="Translation proteins"/>
    <property type="match status" value="1"/>
</dbReference>
<accession>G1Q1G8</accession>
<keyword evidence="5" id="KW-0342">GTP-binding</keyword>
<reference evidence="8 9" key="1">
    <citation type="journal article" date="2011" name="Nature">
        <title>A high-resolution map of human evolutionary constraint using 29 mammals.</title>
        <authorList>
            <person name="Lindblad-Toh K."/>
            <person name="Garber M."/>
            <person name="Zuk O."/>
            <person name="Lin M.F."/>
            <person name="Parker B.J."/>
            <person name="Washietl S."/>
            <person name="Kheradpour P."/>
            <person name="Ernst J."/>
            <person name="Jordan G."/>
            <person name="Mauceli E."/>
            <person name="Ward L.D."/>
            <person name="Lowe C.B."/>
            <person name="Holloway A.K."/>
            <person name="Clamp M."/>
            <person name="Gnerre S."/>
            <person name="Alfoldi J."/>
            <person name="Beal K."/>
            <person name="Chang J."/>
            <person name="Clawson H."/>
            <person name="Cuff J."/>
            <person name="Di Palma F."/>
            <person name="Fitzgerald S."/>
            <person name="Flicek P."/>
            <person name="Guttman M."/>
            <person name="Hubisz M.J."/>
            <person name="Jaffe D.B."/>
            <person name="Jungreis I."/>
            <person name="Kent W.J."/>
            <person name="Kostka D."/>
            <person name="Lara M."/>
            <person name="Martins A.L."/>
            <person name="Massingham T."/>
            <person name="Moltke I."/>
            <person name="Raney B.J."/>
            <person name="Rasmussen M.D."/>
            <person name="Robinson J."/>
            <person name="Stark A."/>
            <person name="Vilella A.J."/>
            <person name="Wen J."/>
            <person name="Xie X."/>
            <person name="Zody M.C."/>
            <person name="Baldwin J."/>
            <person name="Bloom T."/>
            <person name="Chin C.W."/>
            <person name="Heiman D."/>
            <person name="Nicol R."/>
            <person name="Nusbaum C."/>
            <person name="Young S."/>
            <person name="Wilkinson J."/>
            <person name="Worley K.C."/>
            <person name="Kovar C.L."/>
            <person name="Muzny D.M."/>
            <person name="Gibbs R.A."/>
            <person name="Cree A."/>
            <person name="Dihn H.H."/>
            <person name="Fowler G."/>
            <person name="Jhangiani S."/>
            <person name="Joshi V."/>
            <person name="Lee S."/>
            <person name="Lewis L.R."/>
            <person name="Nazareth L.V."/>
            <person name="Okwuonu G."/>
            <person name="Santibanez J."/>
            <person name="Warren W.C."/>
            <person name="Mardis E.R."/>
            <person name="Weinstock G.M."/>
            <person name="Wilson R.K."/>
            <person name="Delehaunty K."/>
            <person name="Dooling D."/>
            <person name="Fronik C."/>
            <person name="Fulton L."/>
            <person name="Fulton B."/>
            <person name="Graves T."/>
            <person name="Minx P."/>
            <person name="Sodergren E."/>
            <person name="Birney E."/>
            <person name="Margulies E.H."/>
            <person name="Herrero J."/>
            <person name="Green E.D."/>
            <person name="Haussler D."/>
            <person name="Siepel A."/>
            <person name="Goldman N."/>
            <person name="Pollard K.S."/>
            <person name="Pedersen J.S."/>
            <person name="Lander E.S."/>
            <person name="Kellis M."/>
        </authorList>
    </citation>
    <scope>NUCLEOTIDE SEQUENCE [LARGE SCALE GENOMIC DNA]</scope>
</reference>
<dbReference type="Pfam" id="PF22594">
    <property type="entry name" value="GTP-eEF1A_C"/>
    <property type="match status" value="1"/>
</dbReference>
<dbReference type="InterPro" id="IPR009001">
    <property type="entry name" value="Transl_elong_EF1A/Init_IF2_C"/>
</dbReference>
<dbReference type="SUPFAM" id="SSF50465">
    <property type="entry name" value="EF-Tu/eEF-1alpha/eIF2-gamma C-terminal domain"/>
    <property type="match status" value="1"/>
</dbReference>
<dbReference type="InterPro" id="IPR000795">
    <property type="entry name" value="T_Tr_GTP-bd_dom"/>
</dbReference>
<dbReference type="EMBL" id="AAPE02020068">
    <property type="status" value="NOT_ANNOTATED_CDS"/>
    <property type="molecule type" value="Genomic_DNA"/>
</dbReference>
<evidence type="ECO:0000256" key="2">
    <source>
        <dbReference type="ARBA" id="ARBA00022741"/>
    </source>
</evidence>
<dbReference type="InterPro" id="IPR009000">
    <property type="entry name" value="Transl_B-barrel_sf"/>
</dbReference>
<keyword evidence="3" id="KW-0251">Elongation factor</keyword>
<comment type="similarity">
    <text evidence="1">Belongs to the TRAFAC class translation factor GTPase superfamily. Classic translation factor GTPase family. EF-Tu/EF-1A subfamily.</text>
</comment>
<dbReference type="GO" id="GO:0003746">
    <property type="term" value="F:translation elongation factor activity"/>
    <property type="evidence" value="ECO:0007669"/>
    <property type="project" value="UniProtKB-KW"/>
</dbReference>
<dbReference type="Ensembl" id="ENSMLUT00000030053.1">
    <property type="protein sequence ID" value="ENSMLUP00000017551.1"/>
    <property type="gene ID" value="ENSMLUG00000023141.1"/>
</dbReference>
<dbReference type="GO" id="GO:0005525">
    <property type="term" value="F:GTP binding"/>
    <property type="evidence" value="ECO:0007669"/>
    <property type="project" value="UniProtKB-KW"/>
</dbReference>
<name>G1Q1G8_MYOLU</name>
<dbReference type="SUPFAM" id="SSF52540">
    <property type="entry name" value="P-loop containing nucleoside triphosphate hydrolases"/>
    <property type="match status" value="1"/>
</dbReference>
<reference evidence="8" key="3">
    <citation type="submission" date="2025-09" db="UniProtKB">
        <authorList>
            <consortium name="Ensembl"/>
        </authorList>
    </citation>
    <scope>IDENTIFICATION</scope>
</reference>
<dbReference type="Gene3D" id="2.40.30.10">
    <property type="entry name" value="Translation factors"/>
    <property type="match status" value="2"/>
</dbReference>
<dbReference type="FunFam" id="2.40.30.10:FF:000005">
    <property type="entry name" value="Elongation factor 1-alpha"/>
    <property type="match status" value="1"/>
</dbReference>
<keyword evidence="4" id="KW-0648">Protein biosynthesis</keyword>
<organism evidence="8 9">
    <name type="scientific">Myotis lucifugus</name>
    <name type="common">Little brown bat</name>
    <dbReference type="NCBI Taxonomy" id="59463"/>
    <lineage>
        <taxon>Eukaryota</taxon>
        <taxon>Metazoa</taxon>
        <taxon>Chordata</taxon>
        <taxon>Craniata</taxon>
        <taxon>Vertebrata</taxon>
        <taxon>Euteleostomi</taxon>
        <taxon>Mammalia</taxon>
        <taxon>Eutheria</taxon>
        <taxon>Laurasiatheria</taxon>
        <taxon>Chiroptera</taxon>
        <taxon>Yangochiroptera</taxon>
        <taxon>Vespertilionidae</taxon>
        <taxon>Myotis</taxon>
    </lineage>
</organism>
<dbReference type="Pfam" id="PF00009">
    <property type="entry name" value="GTP_EFTU"/>
    <property type="match status" value="1"/>
</dbReference>
<dbReference type="CDD" id="cd03705">
    <property type="entry name" value="EF1_alpha_III"/>
    <property type="match status" value="1"/>
</dbReference>
<feature type="domain" description="Tr-type G" evidence="6">
    <location>
        <begin position="3"/>
        <end position="72"/>
    </location>
</feature>
<evidence type="ECO:0000259" key="7">
    <source>
        <dbReference type="Pfam" id="PF22594"/>
    </source>
</evidence>
<reference evidence="8" key="2">
    <citation type="submission" date="2025-08" db="UniProtKB">
        <authorList>
            <consortium name="Ensembl"/>
        </authorList>
    </citation>
    <scope>IDENTIFICATION</scope>
</reference>